<dbReference type="RefSeq" id="WP_169757684.1">
    <property type="nucleotide sequence ID" value="NZ_JABCUO010000035.1"/>
</dbReference>
<comment type="caution">
    <text evidence="3">The sequence shown here is derived from an EMBL/GenBank/DDBJ whole genome shotgun (WGS) entry which is preliminary data.</text>
</comment>
<dbReference type="InterPro" id="IPR017146">
    <property type="entry name" value="Lanti_2_LanM"/>
</dbReference>
<proteinExistence type="predicted"/>
<evidence type="ECO:0000313" key="3">
    <source>
        <dbReference type="EMBL" id="NMX03993.1"/>
    </source>
</evidence>
<dbReference type="Pfam" id="PF13575">
    <property type="entry name" value="DUF4135"/>
    <property type="match status" value="1"/>
</dbReference>
<feature type="binding site" evidence="1">
    <location>
        <position position="894"/>
    </location>
    <ligand>
        <name>Zn(2+)</name>
        <dbReference type="ChEBI" id="CHEBI:29105"/>
    </ligand>
</feature>
<name>A0A7Y0UUI9_9ACTO</name>
<dbReference type="SUPFAM" id="SSF158745">
    <property type="entry name" value="LanC-like"/>
    <property type="match status" value="1"/>
</dbReference>
<evidence type="ECO:0000313" key="4">
    <source>
        <dbReference type="Proteomes" id="UP000575397"/>
    </source>
</evidence>
<dbReference type="PIRSF" id="PIRSF037228">
    <property type="entry name" value="Lant_mod_RumM"/>
    <property type="match status" value="1"/>
</dbReference>
<gene>
    <name evidence="3" type="primary">lanM</name>
    <name evidence="3" type="ORF">HHJ77_08665</name>
</gene>
<keyword evidence="1" id="KW-0862">Zinc</keyword>
<sequence length="975" mass="109634">MTIKTVKEFYPELSPSEAELFLISYRHAQCTQRFEKIVSKYLSARLCRIPGLQFEEISKIVKCFGKEPIPFFFSTWELSMIPVTELESCINKVDIVSRKNNILRSFVSKLSSNLQQILLRAQLKFLEDNFMIQEENLEYKMIAQKLFEANREFCTEYPVAAYLAKGVSDSWFQYLKEILEHLTNDWMYLRHFGITDKSEVVDIKLGLGDSHFGRSVALVEFSDGMNVLYKPRSLKPESACREATVEIGKVLGIDCDFVCRVIDRGYYGWAEYIPHDAKAKFRNPRAIAEFACLLKLLNFSDVHYENVRFSSSGVPTLVDAETVLSAGLHAVKDSITACHSALSSCITSTGLFPSPLVIAKKKRETFVDVGVLGRRDSNAVYDRQLVIKYPFTAKMHVTYEDVAKYISADYFEYPINDKFVRGLIKHYSKVLTRAIECKQEISTIVNRTFKDVPIRVVLQDTIKYSNAITLATNQECLQSASYYVAALMRSYLRRKDIDERIVAYEYESLIENNIPRFEVLAASKSLCGANTSIVQDYFYESPLEITLENISNLSEDCVKTDCWLVKVSFAPYYSEKNNHTDFNFTTKAKKEHGKVLQTTINALSDLMQGYVPSSNSLPPTWLGARLSTHSHQYWYVDELGFDIYAGSTGVALPLLIAHRNGISAKGAVHGEIYFEQLLSRLECSNIKELTSRSSGAISGIHSVMWALDCYAQITGNNEARTRIRDLSLLTFETAFNSYDYLSGLSGIALLALNLGIFNESNLLTGYLESLHSIVQEEIPFRMLSGYAHGLAGLLGVASLIATKYPKLAQLEFLVDRLFLKLIKMQDKSSGLWPIGAGNEKAGRGWCSGSPGVLLALAQLFSSPYGNNYNLNSLIQRLIEDTRQNAIGGNPTLCHGDVGNLWILEHVGKLIKNAELVSNTRNAGMTWLNHIFPQYVNSLSRSAVSHGLFAGIGGACLYAEHLLLENTIVRSPLWLE</sequence>
<dbReference type="EMBL" id="JABCUS010000019">
    <property type="protein sequence ID" value="NMX03993.1"/>
    <property type="molecule type" value="Genomic_DNA"/>
</dbReference>
<dbReference type="AlphaFoldDB" id="A0A7Y0UUI9"/>
<dbReference type="Pfam" id="PF05147">
    <property type="entry name" value="LANC_like"/>
    <property type="match status" value="1"/>
</dbReference>
<accession>A0A7Y0UUI9</accession>
<dbReference type="GO" id="GO:0046872">
    <property type="term" value="F:metal ion binding"/>
    <property type="evidence" value="ECO:0007669"/>
    <property type="project" value="UniProtKB-KW"/>
</dbReference>
<evidence type="ECO:0000259" key="2">
    <source>
        <dbReference type="Pfam" id="PF13575"/>
    </source>
</evidence>
<dbReference type="Proteomes" id="UP000575397">
    <property type="component" value="Unassembled WGS sequence"/>
</dbReference>
<dbReference type="NCBIfam" id="TIGR03897">
    <property type="entry name" value="lanti_2_LanM"/>
    <property type="match status" value="1"/>
</dbReference>
<protein>
    <submittedName>
        <fullName evidence="3">Type 2 lantipeptide synthetase LanM</fullName>
    </submittedName>
</protein>
<dbReference type="GO" id="GO:0005975">
    <property type="term" value="P:carbohydrate metabolic process"/>
    <property type="evidence" value="ECO:0007669"/>
    <property type="project" value="InterPro"/>
</dbReference>
<dbReference type="PRINTS" id="PR01950">
    <property type="entry name" value="LANCSUPER"/>
</dbReference>
<feature type="binding site" evidence="1">
    <location>
        <position position="893"/>
    </location>
    <ligand>
        <name>Zn(2+)</name>
        <dbReference type="ChEBI" id="CHEBI:29105"/>
    </ligand>
</feature>
<dbReference type="SMART" id="SM01260">
    <property type="entry name" value="LANC_like"/>
    <property type="match status" value="1"/>
</dbReference>
<dbReference type="Gene3D" id="1.50.10.10">
    <property type="match status" value="1"/>
</dbReference>
<dbReference type="InterPro" id="IPR012341">
    <property type="entry name" value="6hp_glycosidase-like_sf"/>
</dbReference>
<reference evidence="3 4" key="1">
    <citation type="submission" date="2020-04" db="EMBL/GenBank/DDBJ databases">
        <title>Antimicrobial susceptibility and clonality of vaginal-derived multi-drug resistant Mobiluncus isolates in China.</title>
        <authorList>
            <person name="Zhang X."/>
        </authorList>
    </citation>
    <scope>NUCLEOTIDE SEQUENCE [LARGE SCALE GENOMIC DNA]</scope>
    <source>
        <strain evidence="3 4">12</strain>
    </source>
</reference>
<evidence type="ECO:0000256" key="1">
    <source>
        <dbReference type="PIRSR" id="PIRSR607822-1"/>
    </source>
</evidence>
<dbReference type="InterPro" id="IPR025410">
    <property type="entry name" value="Lant_dehyd"/>
</dbReference>
<feature type="domain" description="Lantibiotic biosynthesis protein dehydration" evidence="2">
    <location>
        <begin position="157"/>
        <end position="519"/>
    </location>
</feature>
<feature type="binding site" evidence="1">
    <location>
        <position position="846"/>
    </location>
    <ligand>
        <name>Zn(2+)</name>
        <dbReference type="ChEBI" id="CHEBI:29105"/>
    </ligand>
</feature>
<dbReference type="GO" id="GO:0031179">
    <property type="term" value="P:peptide modification"/>
    <property type="evidence" value="ECO:0007669"/>
    <property type="project" value="InterPro"/>
</dbReference>
<dbReference type="InterPro" id="IPR007822">
    <property type="entry name" value="LANC-like"/>
</dbReference>
<organism evidence="3 4">
    <name type="scientific">Mobiluncus mulieris</name>
    <dbReference type="NCBI Taxonomy" id="2052"/>
    <lineage>
        <taxon>Bacteria</taxon>
        <taxon>Bacillati</taxon>
        <taxon>Actinomycetota</taxon>
        <taxon>Actinomycetes</taxon>
        <taxon>Actinomycetales</taxon>
        <taxon>Actinomycetaceae</taxon>
        <taxon>Mobiluncus</taxon>
    </lineage>
</organism>
<keyword evidence="1" id="KW-0479">Metal-binding</keyword>